<dbReference type="PANTHER" id="PTHR30151:SF0">
    <property type="entry name" value="ABC TRANSPORTER PERMEASE PROTEIN MJ0413-RELATED"/>
    <property type="match status" value="1"/>
</dbReference>
<comment type="subcellular location">
    <subcellularLocation>
        <location evidence="1 7">Cell membrane</location>
        <topology evidence="1 7">Multi-pass membrane protein</topology>
    </subcellularLocation>
</comment>
<keyword evidence="5 7" id="KW-1133">Transmembrane helix</keyword>
<dbReference type="GO" id="GO:0005886">
    <property type="term" value="C:plasma membrane"/>
    <property type="evidence" value="ECO:0007669"/>
    <property type="project" value="UniProtKB-SubCell"/>
</dbReference>
<evidence type="ECO:0000256" key="7">
    <source>
        <dbReference type="RuleBase" id="RU363032"/>
    </source>
</evidence>
<dbReference type="InterPro" id="IPR000515">
    <property type="entry name" value="MetI-like"/>
</dbReference>
<dbReference type="Gene3D" id="1.10.3720.10">
    <property type="entry name" value="MetI-like"/>
    <property type="match status" value="1"/>
</dbReference>
<feature type="transmembrane region" description="Helical" evidence="7">
    <location>
        <begin position="68"/>
        <end position="92"/>
    </location>
</feature>
<organism evidence="9 10">
    <name type="scientific">Candidatus Schekmanbacteria bacterium RIFCSPLOWO2_12_FULL_38_15</name>
    <dbReference type="NCBI Taxonomy" id="1817883"/>
    <lineage>
        <taxon>Bacteria</taxon>
        <taxon>Candidatus Schekmaniibacteriota</taxon>
    </lineage>
</organism>
<name>A0A1F7SJR2_9BACT</name>
<dbReference type="EMBL" id="MGDI01000017">
    <property type="protein sequence ID" value="OGL54026.1"/>
    <property type="molecule type" value="Genomic_DNA"/>
</dbReference>
<dbReference type="SUPFAM" id="SSF161098">
    <property type="entry name" value="MetI-like"/>
    <property type="match status" value="1"/>
</dbReference>
<comment type="similarity">
    <text evidence="7">Belongs to the binding-protein-dependent transport system permease family.</text>
</comment>
<feature type="transmembrane region" description="Helical" evidence="7">
    <location>
        <begin position="113"/>
        <end position="140"/>
    </location>
</feature>
<dbReference type="GO" id="GO:0042918">
    <property type="term" value="P:alkanesulfonate transmembrane transport"/>
    <property type="evidence" value="ECO:0007669"/>
    <property type="project" value="UniProtKB-ARBA"/>
</dbReference>
<gene>
    <name evidence="9" type="ORF">A3G31_04165</name>
</gene>
<dbReference type="AlphaFoldDB" id="A0A1F7SJR2"/>
<dbReference type="Proteomes" id="UP000178082">
    <property type="component" value="Unassembled WGS sequence"/>
</dbReference>
<evidence type="ECO:0000259" key="8">
    <source>
        <dbReference type="PROSITE" id="PS50928"/>
    </source>
</evidence>
<evidence type="ECO:0000256" key="4">
    <source>
        <dbReference type="ARBA" id="ARBA00022692"/>
    </source>
</evidence>
<feature type="domain" description="ABC transmembrane type-1" evidence="8">
    <location>
        <begin position="65"/>
        <end position="247"/>
    </location>
</feature>
<reference evidence="9 10" key="1">
    <citation type="journal article" date="2016" name="Nat. Commun.">
        <title>Thousands of microbial genomes shed light on interconnected biogeochemical processes in an aquifer system.</title>
        <authorList>
            <person name="Anantharaman K."/>
            <person name="Brown C.T."/>
            <person name="Hug L.A."/>
            <person name="Sharon I."/>
            <person name="Castelle C.J."/>
            <person name="Probst A.J."/>
            <person name="Thomas B.C."/>
            <person name="Singh A."/>
            <person name="Wilkins M.J."/>
            <person name="Karaoz U."/>
            <person name="Brodie E.L."/>
            <person name="Williams K.H."/>
            <person name="Hubbard S.S."/>
            <person name="Banfield J.F."/>
        </authorList>
    </citation>
    <scope>NUCLEOTIDE SEQUENCE [LARGE SCALE GENOMIC DNA]</scope>
</reference>
<keyword evidence="4 7" id="KW-0812">Transmembrane</keyword>
<evidence type="ECO:0000313" key="10">
    <source>
        <dbReference type="Proteomes" id="UP000178082"/>
    </source>
</evidence>
<keyword evidence="2 7" id="KW-0813">Transport</keyword>
<evidence type="ECO:0000256" key="6">
    <source>
        <dbReference type="ARBA" id="ARBA00023136"/>
    </source>
</evidence>
<evidence type="ECO:0000256" key="1">
    <source>
        <dbReference type="ARBA" id="ARBA00004651"/>
    </source>
</evidence>
<dbReference type="PROSITE" id="PS50928">
    <property type="entry name" value="ABC_TM1"/>
    <property type="match status" value="1"/>
</dbReference>
<evidence type="ECO:0000256" key="3">
    <source>
        <dbReference type="ARBA" id="ARBA00022475"/>
    </source>
</evidence>
<dbReference type="CDD" id="cd06261">
    <property type="entry name" value="TM_PBP2"/>
    <property type="match status" value="1"/>
</dbReference>
<dbReference type="InterPro" id="IPR035906">
    <property type="entry name" value="MetI-like_sf"/>
</dbReference>
<dbReference type="FunFam" id="1.10.3720.10:FF:000003">
    <property type="entry name" value="Aliphatic sulfonate ABC transporter permease"/>
    <property type="match status" value="1"/>
</dbReference>
<proteinExistence type="inferred from homology"/>
<keyword evidence="3" id="KW-1003">Cell membrane</keyword>
<feature type="transmembrane region" description="Helical" evidence="7">
    <location>
        <begin position="188"/>
        <end position="207"/>
    </location>
</feature>
<feature type="transmembrane region" description="Helical" evidence="7">
    <location>
        <begin position="228"/>
        <end position="250"/>
    </location>
</feature>
<keyword evidence="6 7" id="KW-0472">Membrane</keyword>
<evidence type="ECO:0000313" key="9">
    <source>
        <dbReference type="EMBL" id="OGL54026.1"/>
    </source>
</evidence>
<dbReference type="STRING" id="1817883.A3G31_04165"/>
<sequence>MKVSAKDKGFKRFSVLILIILSLQILSSLGIISKMSFPSPLSVCAGIGELILTGMPPGYRLLTHIEESLVRVFLGFILALMTGFLLGIIMGWSKRVSFYFNPVLELLRPVPPLAWLPLSVLWFGIGIMSKSFLIFLGAFFPILVNTILGVNSIEKSLIDGCYSLGASRRDIIFKVVIPGSMPSVLTGIRIGMGIGWMTLVAAELTGVKSGYGLGYMIMTARDLQRIDLVVAGMVTIGIVGYLLDAGVRLVEERVLKWRM</sequence>
<dbReference type="Pfam" id="PF00528">
    <property type="entry name" value="BPD_transp_1"/>
    <property type="match status" value="1"/>
</dbReference>
<protein>
    <submittedName>
        <fullName evidence="9">ABC transporter permease</fullName>
    </submittedName>
</protein>
<accession>A0A1F7SJR2</accession>
<dbReference type="PANTHER" id="PTHR30151">
    <property type="entry name" value="ALKANE SULFONATE ABC TRANSPORTER-RELATED, MEMBRANE SUBUNIT"/>
    <property type="match status" value="1"/>
</dbReference>
<evidence type="ECO:0000256" key="5">
    <source>
        <dbReference type="ARBA" id="ARBA00022989"/>
    </source>
</evidence>
<comment type="caution">
    <text evidence="9">The sequence shown here is derived from an EMBL/GenBank/DDBJ whole genome shotgun (WGS) entry which is preliminary data.</text>
</comment>
<evidence type="ECO:0000256" key="2">
    <source>
        <dbReference type="ARBA" id="ARBA00022448"/>
    </source>
</evidence>